<dbReference type="SUPFAM" id="SSF53850">
    <property type="entry name" value="Periplasmic binding protein-like II"/>
    <property type="match status" value="1"/>
</dbReference>
<dbReference type="EMBL" id="LABX01000140">
    <property type="protein sequence ID" value="KMO32171.1"/>
    <property type="molecule type" value="Genomic_DNA"/>
</dbReference>
<dbReference type="PATRIC" id="fig|270351.6.peg.1251"/>
<dbReference type="Proteomes" id="UP000035929">
    <property type="component" value="Unassembled WGS sequence"/>
</dbReference>
<feature type="domain" description="ABC-type glycine betaine transport system substrate-binding" evidence="1">
    <location>
        <begin position="36"/>
        <end position="306"/>
    </location>
</feature>
<protein>
    <submittedName>
        <fullName evidence="2">Osmoprotectant uptake system substrate-binding protein</fullName>
    </submittedName>
</protein>
<organism evidence="2 3">
    <name type="scientific">Methylobacterium aquaticum</name>
    <dbReference type="NCBI Taxonomy" id="270351"/>
    <lineage>
        <taxon>Bacteria</taxon>
        <taxon>Pseudomonadati</taxon>
        <taxon>Pseudomonadota</taxon>
        <taxon>Alphaproteobacteria</taxon>
        <taxon>Hyphomicrobiales</taxon>
        <taxon>Methylobacteriaceae</taxon>
        <taxon>Methylobacterium</taxon>
    </lineage>
</organism>
<proteinExistence type="predicted"/>
<dbReference type="Gene3D" id="3.40.190.120">
    <property type="entry name" value="Osmoprotection protein (prox), domain 2"/>
    <property type="match status" value="1"/>
</dbReference>
<accession>A0A0J6V079</accession>
<dbReference type="GO" id="GO:0043190">
    <property type="term" value="C:ATP-binding cassette (ABC) transporter complex"/>
    <property type="evidence" value="ECO:0007669"/>
    <property type="project" value="InterPro"/>
</dbReference>
<dbReference type="OrthoDB" id="9781705at2"/>
<evidence type="ECO:0000313" key="3">
    <source>
        <dbReference type="Proteomes" id="UP000035929"/>
    </source>
</evidence>
<dbReference type="AlphaFoldDB" id="A0A0J6V079"/>
<evidence type="ECO:0000313" key="2">
    <source>
        <dbReference type="EMBL" id="KMO32171.1"/>
    </source>
</evidence>
<sequence>MQRRPDTPHPLNRRALIAGGLAGWALSSSAARAERPVVVASKVDGEGALLGHLIVMVLRRLGVPVTARLQLGPTRIVRTALTAGEIDLYPEYTGNAAFFSGTAADPVWRRAETAYAAAKAFDARNGVAWLTPAPANNTWQIAVQGGLARAERLATMADFAGAVRRDLIELCASAEFVESPAALPSFEQAYDFVMPRERIVMLPGGATAVTLRAAAQGISGVNAGMVYGTDGAIAALDVVVMSDPAGAQIVYEPAPVIRHAVLDRHPAIAPALDRLFAGLDLPTLRRLNAEVAVEGDTPEAVAHRYLGSLTP</sequence>
<dbReference type="Gene3D" id="3.40.190.10">
    <property type="entry name" value="Periplasmic binding protein-like II"/>
    <property type="match status" value="1"/>
</dbReference>
<dbReference type="GO" id="GO:0022857">
    <property type="term" value="F:transmembrane transporter activity"/>
    <property type="evidence" value="ECO:0007669"/>
    <property type="project" value="InterPro"/>
</dbReference>
<dbReference type="Pfam" id="PF04069">
    <property type="entry name" value="OpuAC"/>
    <property type="match status" value="1"/>
</dbReference>
<evidence type="ECO:0000259" key="1">
    <source>
        <dbReference type="Pfam" id="PF04069"/>
    </source>
</evidence>
<gene>
    <name evidence="2" type="ORF">VP06_18165</name>
</gene>
<reference evidence="2 3" key="1">
    <citation type="submission" date="2015-03" db="EMBL/GenBank/DDBJ databases">
        <title>Genome sequencing of Methylobacterium aquaticum DSM16371 type strain.</title>
        <authorList>
            <person name="Chaudhry V."/>
            <person name="Patil P.B."/>
        </authorList>
    </citation>
    <scope>NUCLEOTIDE SEQUENCE [LARGE SCALE GENOMIC DNA]</scope>
    <source>
        <strain evidence="2 3">DSM 16371</strain>
    </source>
</reference>
<name>A0A0J6V079_9HYPH</name>
<comment type="caution">
    <text evidence="2">The sequence shown here is derived from an EMBL/GenBank/DDBJ whole genome shotgun (WGS) entry which is preliminary data.</text>
</comment>
<dbReference type="InterPro" id="IPR007210">
    <property type="entry name" value="ABC_Gly_betaine_transp_sub-bd"/>
</dbReference>